<sequence length="141" mass="15864">MRARPASRRRTSRTHPRPYAQLRANTKANQVGKAHDYPKLLIAGLDPAKSKALLNDLAGRVYDRAERLHHGQRISDLIAGYDAVIVGGDATPELHPGTAHGQYWRDRVRLQQIVWPDPQGRFPWDSGYAYPQGLQPIIGRL</sequence>
<dbReference type="AlphaFoldDB" id="A0A1C5K4X5"/>
<dbReference type="Pfam" id="PF14081">
    <property type="entry name" value="DUF4262"/>
    <property type="match status" value="1"/>
</dbReference>
<gene>
    <name evidence="1" type="ORF">GA0070613_6381</name>
</gene>
<evidence type="ECO:0000313" key="2">
    <source>
        <dbReference type="Proteomes" id="UP000198221"/>
    </source>
</evidence>
<dbReference type="EMBL" id="LT607754">
    <property type="protein sequence ID" value="SCG77824.1"/>
    <property type="molecule type" value="Genomic_DNA"/>
</dbReference>
<evidence type="ECO:0008006" key="3">
    <source>
        <dbReference type="Google" id="ProtNLM"/>
    </source>
</evidence>
<accession>A0A1C5K4X5</accession>
<proteinExistence type="predicted"/>
<evidence type="ECO:0000313" key="1">
    <source>
        <dbReference type="EMBL" id="SCG77824.1"/>
    </source>
</evidence>
<protein>
    <recommendedName>
        <fullName evidence="3">DUF4262 domain-containing protein</fullName>
    </recommendedName>
</protein>
<name>A0A1C5K4X5_9ACTN</name>
<dbReference type="RefSeq" id="WP_089015557.1">
    <property type="nucleotide sequence ID" value="NZ_LT607754.1"/>
</dbReference>
<organism evidence="1 2">
    <name type="scientific">Micromonospora inositola</name>
    <dbReference type="NCBI Taxonomy" id="47865"/>
    <lineage>
        <taxon>Bacteria</taxon>
        <taxon>Bacillati</taxon>
        <taxon>Actinomycetota</taxon>
        <taxon>Actinomycetes</taxon>
        <taxon>Micromonosporales</taxon>
        <taxon>Micromonosporaceae</taxon>
        <taxon>Micromonospora</taxon>
    </lineage>
</organism>
<dbReference type="Proteomes" id="UP000198221">
    <property type="component" value="Chromosome I"/>
</dbReference>
<reference evidence="2" key="1">
    <citation type="submission" date="2016-06" db="EMBL/GenBank/DDBJ databases">
        <authorList>
            <person name="Varghese N."/>
            <person name="Submissions Spin"/>
        </authorList>
    </citation>
    <scope>NUCLEOTIDE SEQUENCE [LARGE SCALE GENOMIC DNA]</scope>
    <source>
        <strain evidence="2">DSM 43819</strain>
    </source>
</reference>
<dbReference type="OrthoDB" id="511192at2"/>
<keyword evidence="2" id="KW-1185">Reference proteome</keyword>
<dbReference type="InterPro" id="IPR025358">
    <property type="entry name" value="DUF4262"/>
</dbReference>